<feature type="compositionally biased region" description="Low complexity" evidence="1">
    <location>
        <begin position="176"/>
        <end position="195"/>
    </location>
</feature>
<dbReference type="EMBL" id="CAWUHB010000036">
    <property type="protein sequence ID" value="CAK7226479.1"/>
    <property type="molecule type" value="Genomic_DNA"/>
</dbReference>
<feature type="compositionally biased region" description="Polar residues" evidence="1">
    <location>
        <begin position="317"/>
        <end position="331"/>
    </location>
</feature>
<dbReference type="Proteomes" id="UP001642405">
    <property type="component" value="Unassembled WGS sequence"/>
</dbReference>
<sequence>MAGLYIKAEFDSDVKQEFAQHFLEGGSLTQYLEEREEERVREQELGDEQEYEGDSVPASTATTVIDAEAVYNETSAQYTVGSQSPSQDTPHEPTLDNPAVVRELISPSPSPYFRLFTESHSPRPFSPLQPSPSPSPPPCPPPPAPSPATPMLSSTPPSPLAPHPSSPLAPPRHRSASPSPSSPTSPGFPASPTTTTVEDNIDLPMPASTSTVPLVTPLRGLDTFFAWESSLLANLRYHGLEGFLDERRQLAKGIIKCSADEILSEVVADNLHTIAKAETKNNVGVPALVGRKRKRTTTSNAGDNIGDNIDDERAIKSNQRATANQISSSSHRLFERTSTAGPSTSTSMSTSTRPTPAKPTVKAPIIAPTSSYNPKIKNPRVHYNTAVAAMAGRAALTGHTAALVRKFCEANRADCDSLAAYQHLLTDTRRRLTSLGADPGEAFAVWVAIAGLREHHRRWHSKLVTDLAAGCMDWDTLMAAMAERACREKQRSDQP</sequence>
<feature type="compositionally biased region" description="Polar residues" evidence="1">
    <location>
        <begin position="75"/>
        <end position="88"/>
    </location>
</feature>
<feature type="compositionally biased region" description="Low complexity" evidence="1">
    <location>
        <begin position="337"/>
        <end position="355"/>
    </location>
</feature>
<proteinExistence type="predicted"/>
<name>A0ABP0C3B5_9PEZI</name>
<keyword evidence="3" id="KW-1185">Reference proteome</keyword>
<evidence type="ECO:0000313" key="3">
    <source>
        <dbReference type="Proteomes" id="UP001642405"/>
    </source>
</evidence>
<comment type="caution">
    <text evidence="2">The sequence shown here is derived from an EMBL/GenBank/DDBJ whole genome shotgun (WGS) entry which is preliminary data.</text>
</comment>
<feature type="region of interest" description="Disordered" evidence="1">
    <location>
        <begin position="111"/>
        <end position="209"/>
    </location>
</feature>
<feature type="compositionally biased region" description="Pro residues" evidence="1">
    <location>
        <begin position="156"/>
        <end position="170"/>
    </location>
</feature>
<reference evidence="2 3" key="1">
    <citation type="submission" date="2024-01" db="EMBL/GenBank/DDBJ databases">
        <authorList>
            <person name="Allen C."/>
            <person name="Tagirdzhanova G."/>
        </authorList>
    </citation>
    <scope>NUCLEOTIDE SEQUENCE [LARGE SCALE GENOMIC DNA]</scope>
</reference>
<organism evidence="2 3">
    <name type="scientific">Sporothrix curviconia</name>
    <dbReference type="NCBI Taxonomy" id="1260050"/>
    <lineage>
        <taxon>Eukaryota</taxon>
        <taxon>Fungi</taxon>
        <taxon>Dikarya</taxon>
        <taxon>Ascomycota</taxon>
        <taxon>Pezizomycotina</taxon>
        <taxon>Sordariomycetes</taxon>
        <taxon>Sordariomycetidae</taxon>
        <taxon>Ophiostomatales</taxon>
        <taxon>Ophiostomataceae</taxon>
        <taxon>Sporothrix</taxon>
    </lineage>
</organism>
<protein>
    <submittedName>
        <fullName evidence="2">Uncharacterized protein</fullName>
    </submittedName>
</protein>
<feature type="compositionally biased region" description="Pro residues" evidence="1">
    <location>
        <begin position="124"/>
        <end position="148"/>
    </location>
</feature>
<gene>
    <name evidence="2" type="ORF">SCUCBS95973_006213</name>
</gene>
<evidence type="ECO:0000313" key="2">
    <source>
        <dbReference type="EMBL" id="CAK7226479.1"/>
    </source>
</evidence>
<accession>A0ABP0C3B5</accession>
<feature type="region of interest" description="Disordered" evidence="1">
    <location>
        <begin position="317"/>
        <end position="362"/>
    </location>
</feature>
<feature type="region of interest" description="Disordered" evidence="1">
    <location>
        <begin position="75"/>
        <end position="95"/>
    </location>
</feature>
<feature type="region of interest" description="Disordered" evidence="1">
    <location>
        <begin position="29"/>
        <end position="60"/>
    </location>
</feature>
<evidence type="ECO:0000256" key="1">
    <source>
        <dbReference type="SAM" id="MobiDB-lite"/>
    </source>
</evidence>
<feature type="region of interest" description="Disordered" evidence="1">
    <location>
        <begin position="292"/>
        <end position="311"/>
    </location>
</feature>